<feature type="binding site" evidence="5">
    <location>
        <begin position="23"/>
        <end position="30"/>
    </location>
    <ligand>
        <name>ATP</name>
        <dbReference type="ChEBI" id="CHEBI:30616"/>
    </ligand>
</feature>
<evidence type="ECO:0000256" key="3">
    <source>
        <dbReference type="ARBA" id="ARBA00022806"/>
    </source>
</evidence>
<evidence type="ECO:0000256" key="1">
    <source>
        <dbReference type="ARBA" id="ARBA00022741"/>
    </source>
</evidence>
<dbReference type="PROSITE" id="PS51198">
    <property type="entry name" value="UVRD_HELICASE_ATP_BIND"/>
    <property type="match status" value="1"/>
</dbReference>
<accession>A0ABV5ZPS6</accession>
<keyword evidence="2 5" id="KW-0378">Hydrolase</keyword>
<dbReference type="Proteomes" id="UP001589693">
    <property type="component" value="Unassembled WGS sequence"/>
</dbReference>
<dbReference type="InterPro" id="IPR000212">
    <property type="entry name" value="DNA_helicase_UvrD/REP"/>
</dbReference>
<dbReference type="EMBL" id="JBHLZU010000002">
    <property type="protein sequence ID" value="MFB9902898.1"/>
    <property type="molecule type" value="Genomic_DNA"/>
</dbReference>
<evidence type="ECO:0000256" key="4">
    <source>
        <dbReference type="ARBA" id="ARBA00022840"/>
    </source>
</evidence>
<evidence type="ECO:0000313" key="9">
    <source>
        <dbReference type="Proteomes" id="UP001589693"/>
    </source>
</evidence>
<organism evidence="8 9">
    <name type="scientific">Allokutzneria oryzae</name>
    <dbReference type="NCBI Taxonomy" id="1378989"/>
    <lineage>
        <taxon>Bacteria</taxon>
        <taxon>Bacillati</taxon>
        <taxon>Actinomycetota</taxon>
        <taxon>Actinomycetes</taxon>
        <taxon>Pseudonocardiales</taxon>
        <taxon>Pseudonocardiaceae</taxon>
        <taxon>Allokutzneria</taxon>
    </lineage>
</organism>
<keyword evidence="3 5" id="KW-0347">Helicase</keyword>
<keyword evidence="1 5" id="KW-0547">Nucleotide-binding</keyword>
<dbReference type="SUPFAM" id="SSF52540">
    <property type="entry name" value="P-loop containing nucleoside triphosphate hydrolases"/>
    <property type="match status" value="1"/>
</dbReference>
<dbReference type="PANTHER" id="PTHR11070">
    <property type="entry name" value="UVRD / RECB / PCRA DNA HELICASE FAMILY MEMBER"/>
    <property type="match status" value="1"/>
</dbReference>
<feature type="domain" description="UvrD-like helicase ATP-binding" evidence="7">
    <location>
        <begin position="2"/>
        <end position="235"/>
    </location>
</feature>
<keyword evidence="4 5" id="KW-0067">ATP-binding</keyword>
<gene>
    <name evidence="8" type="ORF">ACFFQA_02990</name>
</gene>
<proteinExistence type="predicted"/>
<dbReference type="PANTHER" id="PTHR11070:SF3">
    <property type="entry name" value="DNA 3'-5' HELICASE"/>
    <property type="match status" value="1"/>
</dbReference>
<reference evidence="8 9" key="1">
    <citation type="submission" date="2024-09" db="EMBL/GenBank/DDBJ databases">
        <authorList>
            <person name="Sun Q."/>
            <person name="Mori K."/>
        </authorList>
    </citation>
    <scope>NUCLEOTIDE SEQUENCE [LARGE SCALE GENOMIC DNA]</scope>
    <source>
        <strain evidence="8 9">TBRC 7907</strain>
    </source>
</reference>
<feature type="region of interest" description="Disordered" evidence="6">
    <location>
        <begin position="488"/>
        <end position="511"/>
    </location>
</feature>
<dbReference type="RefSeq" id="WP_377850003.1">
    <property type="nucleotide sequence ID" value="NZ_JBHLZU010000002.1"/>
</dbReference>
<dbReference type="Gene3D" id="3.40.50.300">
    <property type="entry name" value="P-loop containing nucleotide triphosphate hydrolases"/>
    <property type="match status" value="1"/>
</dbReference>
<feature type="region of interest" description="Disordered" evidence="6">
    <location>
        <begin position="529"/>
        <end position="551"/>
    </location>
</feature>
<dbReference type="InterPro" id="IPR014016">
    <property type="entry name" value="UvrD-like_ATP-bd"/>
</dbReference>
<evidence type="ECO:0000313" key="8">
    <source>
        <dbReference type="EMBL" id="MFB9902898.1"/>
    </source>
</evidence>
<evidence type="ECO:0000256" key="2">
    <source>
        <dbReference type="ARBA" id="ARBA00022801"/>
    </source>
</evidence>
<evidence type="ECO:0000256" key="5">
    <source>
        <dbReference type="PROSITE-ProRule" id="PRU00560"/>
    </source>
</evidence>
<evidence type="ECO:0000256" key="6">
    <source>
        <dbReference type="SAM" id="MobiDB-lite"/>
    </source>
</evidence>
<dbReference type="Pfam" id="PF13245">
    <property type="entry name" value="AAA_19"/>
    <property type="match status" value="1"/>
</dbReference>
<name>A0ABV5ZPS6_9PSEU</name>
<protein>
    <submittedName>
        <fullName evidence="8">UvrD-helicase domain-containing protein</fullName>
    </submittedName>
</protein>
<dbReference type="InterPro" id="IPR027417">
    <property type="entry name" value="P-loop_NTPase"/>
</dbReference>
<comment type="caution">
    <text evidence="8">The sequence shown here is derived from an EMBL/GenBank/DDBJ whole genome shotgun (WGS) entry which is preliminary data.</text>
</comment>
<sequence length="551" mass="60665">MTMELDDTRLDILAARGHLLVEGGPGCGKTTIALLKAAHEVPRLAEEQKVLFLSFSRAAVRQIADRMATTLPRAVADRVEIRTFHAFFLSLVRSHSRLLTMVPARFITPAQEKRLQADFEGDWPSETLRLAGEGRYVFDQLAATAATLLERSDAVRGLYSDCFPLIVVDEFQDTNTDQWRAIHALSTSSTIMFLADADQRIYDHIPGVDAARIAHAVEHLAPRAFDLSADNHRGHGNGLLAYANAVRANQHHPEPDCLRTRRYPYQCEPAVHRHLLEFRSQLQRQLGRSPTIAVLACTNALVADISERISIDRPSANGVLEAVAHHLHWDPLLASAAAEVIASILTWPSKTPDRATSDTLRAIADFHRVRFADKGTRTARDAVNMLERAITAVATGKAPKSSAGKTIRDAVARGIVCSGDPVQDWATACLFLTGPVEVAEVAAAARQLRLFKATDALAWAVQDAWDGHSSYRDPVAVVRCALRRRPAGHTPRPCLGQPDDHPQVQGQGVRRRRRFGRRMWSLTSGGISSSIPGWRGRPWTPGSGSGRRRTM</sequence>
<keyword evidence="9" id="KW-1185">Reference proteome</keyword>
<evidence type="ECO:0000259" key="7">
    <source>
        <dbReference type="PROSITE" id="PS51198"/>
    </source>
</evidence>